<dbReference type="AlphaFoldDB" id="A0AA36CJ37"/>
<dbReference type="InterPro" id="IPR000210">
    <property type="entry name" value="BTB/POZ_dom"/>
</dbReference>
<comment type="pathway">
    <text evidence="2">Protein modification; protein ubiquitination.</text>
</comment>
<feature type="region of interest" description="Disordered" evidence="5">
    <location>
        <begin position="1"/>
        <end position="121"/>
    </location>
</feature>
<sequence length="710" mass="79354">MPDEKKTKPTAMKQRLFGPPVPVTPDEEKKEFPSSSTHPNPPASVPQLSTDTAEREVGQPKPSPPLESPWFQNEHEPEEEPKPSSSGTVSIFGNAPGAPGAIQQEPGEEEPDFGPEMANRNEDQGPELVARANHQRIFDDADEAQPEREQLEANHWALNEQRPRNLTADGEPVVNEDGSFTLRGYEVLNNCQQFLRNLQLGENRVPRLYYGDEATDDLEQVPECSTAASTPRRLIPGTFPANTSHVLAIGRNSSYSNPEHRPANAVETNMLGWQAEKGSLKERLSFMYCNDILADVYFIVGQGDNHQRIPAHRFVLSIGSVVFDAMFNGRLTPKNSGQGPQEIELPDIEPCSFMALLRFLYTDEVSIGPDSVMTTLYTAKKYAVRALENACIDFLKESLAPDNAFMLLTQARLFDEPQLAELCLETIDKDTVPALDAESFVEIDHDTLCLVLGRDSLRVREAQLFQAIIAWATEECGRRGIPQTSENKRAVLGRALPLIRFPLMTIEEFAQTAAQSGLLSDRQMVELFLYYTVNPKPATHFIERPRSVMVGKEFVVTRFQRIEGRWGYNFTPDKIKFTVDKKIYVVGFGLYGSIHGPHEYQATIQIHHCGTGKLLAHNDTTFQCDGSQNTFRVSFLKPVEIIPSITYTASACLKGPDSFYGSKGLRRIVLQPSSQTNNVTFQFTYAAGNNNGTSVEDGQIPEIYFYRRTL</sequence>
<dbReference type="Proteomes" id="UP001177023">
    <property type="component" value="Unassembled WGS sequence"/>
</dbReference>
<dbReference type="InterPro" id="IPR012983">
    <property type="entry name" value="PHR"/>
</dbReference>
<evidence type="ECO:0000256" key="4">
    <source>
        <dbReference type="ARBA" id="ARBA00022786"/>
    </source>
</evidence>
<evidence type="ECO:0000313" key="7">
    <source>
        <dbReference type="EMBL" id="CAJ0569758.1"/>
    </source>
</evidence>
<dbReference type="SMART" id="SM00225">
    <property type="entry name" value="BTB"/>
    <property type="match status" value="1"/>
</dbReference>
<keyword evidence="4" id="KW-0833">Ubl conjugation pathway</keyword>
<dbReference type="PROSITE" id="PS50097">
    <property type="entry name" value="BTB"/>
    <property type="match status" value="1"/>
</dbReference>
<dbReference type="EMBL" id="CATQJA010002118">
    <property type="protein sequence ID" value="CAJ0569758.1"/>
    <property type="molecule type" value="Genomic_DNA"/>
</dbReference>
<evidence type="ECO:0000256" key="3">
    <source>
        <dbReference type="ARBA" id="ARBA00022490"/>
    </source>
</evidence>
<dbReference type="GO" id="GO:0005829">
    <property type="term" value="C:cytosol"/>
    <property type="evidence" value="ECO:0007669"/>
    <property type="project" value="TreeGrafter"/>
</dbReference>
<comment type="caution">
    <text evidence="7">The sequence shown here is derived from an EMBL/GenBank/DDBJ whole genome shotgun (WGS) entry which is preliminary data.</text>
</comment>
<organism evidence="7 8">
    <name type="scientific">Mesorhabditis spiculigera</name>
    <dbReference type="NCBI Taxonomy" id="96644"/>
    <lineage>
        <taxon>Eukaryota</taxon>
        <taxon>Metazoa</taxon>
        <taxon>Ecdysozoa</taxon>
        <taxon>Nematoda</taxon>
        <taxon>Chromadorea</taxon>
        <taxon>Rhabditida</taxon>
        <taxon>Rhabditina</taxon>
        <taxon>Rhabditomorpha</taxon>
        <taxon>Rhabditoidea</taxon>
        <taxon>Rhabditidae</taxon>
        <taxon>Mesorhabditinae</taxon>
        <taxon>Mesorhabditis</taxon>
    </lineage>
</organism>
<dbReference type="SUPFAM" id="SSF54695">
    <property type="entry name" value="POZ domain"/>
    <property type="match status" value="1"/>
</dbReference>
<dbReference type="InterPro" id="IPR011705">
    <property type="entry name" value="BACK"/>
</dbReference>
<protein>
    <recommendedName>
        <fullName evidence="6">BTB domain-containing protein</fullName>
    </recommendedName>
</protein>
<dbReference type="Pfam" id="PF00651">
    <property type="entry name" value="BTB"/>
    <property type="match status" value="1"/>
</dbReference>
<comment type="subcellular location">
    <subcellularLocation>
        <location evidence="1">Cytoplasm</location>
    </subcellularLocation>
</comment>
<reference evidence="7" key="1">
    <citation type="submission" date="2023-06" db="EMBL/GenBank/DDBJ databases">
        <authorList>
            <person name="Delattre M."/>
        </authorList>
    </citation>
    <scope>NUCLEOTIDE SEQUENCE</scope>
    <source>
        <strain evidence="7">AF72</strain>
    </source>
</reference>
<dbReference type="GO" id="GO:0000932">
    <property type="term" value="C:P-body"/>
    <property type="evidence" value="ECO:0007669"/>
    <property type="project" value="TreeGrafter"/>
</dbReference>
<dbReference type="Pfam" id="PF07707">
    <property type="entry name" value="BACK"/>
    <property type="match status" value="1"/>
</dbReference>
<dbReference type="PANTHER" id="PTHR45774:SF3">
    <property type="entry name" value="BTB (POZ) DOMAIN-CONTAINING 2B-RELATED"/>
    <property type="match status" value="1"/>
</dbReference>
<dbReference type="InterPro" id="IPR038648">
    <property type="entry name" value="PHR_sf"/>
</dbReference>
<dbReference type="InterPro" id="IPR011333">
    <property type="entry name" value="SKP1/BTB/POZ_sf"/>
</dbReference>
<dbReference type="Pfam" id="PF08005">
    <property type="entry name" value="PHR"/>
    <property type="match status" value="1"/>
</dbReference>
<dbReference type="Gene3D" id="3.30.710.10">
    <property type="entry name" value="Potassium Channel Kv1.1, Chain A"/>
    <property type="match status" value="1"/>
</dbReference>
<evidence type="ECO:0000256" key="2">
    <source>
        <dbReference type="ARBA" id="ARBA00004906"/>
    </source>
</evidence>
<dbReference type="FunFam" id="1.25.40.420:FF:000008">
    <property type="entry name" value="BTB/POZ domain-containing protein POB1"/>
    <property type="match status" value="1"/>
</dbReference>
<dbReference type="SMART" id="SM00875">
    <property type="entry name" value="BACK"/>
    <property type="match status" value="1"/>
</dbReference>
<evidence type="ECO:0000256" key="1">
    <source>
        <dbReference type="ARBA" id="ARBA00004496"/>
    </source>
</evidence>
<evidence type="ECO:0000313" key="8">
    <source>
        <dbReference type="Proteomes" id="UP001177023"/>
    </source>
</evidence>
<proteinExistence type="predicted"/>
<dbReference type="GO" id="GO:0022008">
    <property type="term" value="P:neurogenesis"/>
    <property type="evidence" value="ECO:0007669"/>
    <property type="project" value="TreeGrafter"/>
</dbReference>
<feature type="non-terminal residue" evidence="7">
    <location>
        <position position="1"/>
    </location>
</feature>
<gene>
    <name evidence="7" type="ORF">MSPICULIGERA_LOCUS8221</name>
</gene>
<name>A0AA36CJ37_9BILA</name>
<feature type="domain" description="BTB" evidence="6">
    <location>
        <begin position="294"/>
        <end position="369"/>
    </location>
</feature>
<accession>A0AA36CJ37</accession>
<dbReference type="Gene3D" id="1.25.40.420">
    <property type="match status" value="1"/>
</dbReference>
<keyword evidence="8" id="KW-1185">Reference proteome</keyword>
<dbReference type="PANTHER" id="PTHR45774">
    <property type="entry name" value="BTB/POZ DOMAIN-CONTAINING"/>
    <property type="match status" value="1"/>
</dbReference>
<keyword evidence="3" id="KW-0963">Cytoplasm</keyword>
<dbReference type="Gene3D" id="2.60.120.820">
    <property type="entry name" value="PHR domain"/>
    <property type="match status" value="1"/>
</dbReference>
<evidence type="ECO:0000259" key="6">
    <source>
        <dbReference type="PROSITE" id="PS50097"/>
    </source>
</evidence>
<evidence type="ECO:0000256" key="5">
    <source>
        <dbReference type="SAM" id="MobiDB-lite"/>
    </source>
</evidence>